<organism evidence="4">
    <name type="scientific">marine metagenome</name>
    <dbReference type="NCBI Taxonomy" id="408172"/>
    <lineage>
        <taxon>unclassified sequences</taxon>
        <taxon>metagenomes</taxon>
        <taxon>ecological metagenomes</taxon>
    </lineage>
</organism>
<keyword evidence="2" id="KW-1133">Transmembrane helix</keyword>
<feature type="region of interest" description="Disordered" evidence="1">
    <location>
        <begin position="94"/>
        <end position="132"/>
    </location>
</feature>
<feature type="compositionally biased region" description="Polar residues" evidence="1">
    <location>
        <begin position="151"/>
        <end position="160"/>
    </location>
</feature>
<feature type="compositionally biased region" description="Acidic residues" evidence="1">
    <location>
        <begin position="100"/>
        <end position="122"/>
    </location>
</feature>
<dbReference type="PANTHER" id="PTHR22683">
    <property type="entry name" value="SPORULATION PROTEIN RELATED"/>
    <property type="match status" value="1"/>
</dbReference>
<gene>
    <name evidence="4" type="ORF">METZ01_LOCUS342019</name>
</gene>
<sequence length="328" mass="35695">FLSIASGLPTWSSYTVFELGGWLGTWTTNVFFVPYTGRVGSMILLAALLIVSILLVTDLNPCRLLALASVVGSHLLSVADRALTTARSIHMPSWRRERDAEDTEPEEDEDGFVEDEGEDETETPPVPGRLPTITLDQKPAIAVVRPRSRPQAVTKNGNGRTKTRREVADKTKLRRKGGRYKIPVVSLLDQVPDDRGEVDRDTLLANARILEDALANFDVVGKVVEVSPGPVVTRYEVEPGAGVKVGRIAALADDLARVMSAQGIRIQAPVPGKSVVGVEIANQHRETVYLREIIDSPAFKKAKSVITMALGKTISGEDFVTDLAKMPH</sequence>
<feature type="domain" description="FtsK alpha" evidence="3">
    <location>
        <begin position="182"/>
        <end position="282"/>
    </location>
</feature>
<reference evidence="4" key="1">
    <citation type="submission" date="2018-05" db="EMBL/GenBank/DDBJ databases">
        <authorList>
            <person name="Lanie J.A."/>
            <person name="Ng W.-L."/>
            <person name="Kazmierczak K.M."/>
            <person name="Andrzejewski T.M."/>
            <person name="Davidsen T.M."/>
            <person name="Wayne K.J."/>
            <person name="Tettelin H."/>
            <person name="Glass J.I."/>
            <person name="Rusch D."/>
            <person name="Podicherti R."/>
            <person name="Tsui H.-C.T."/>
            <person name="Winkler M.E."/>
        </authorList>
    </citation>
    <scope>NUCLEOTIDE SEQUENCE</scope>
</reference>
<dbReference type="Gene3D" id="3.30.980.40">
    <property type="match status" value="1"/>
</dbReference>
<feature type="region of interest" description="Disordered" evidence="1">
    <location>
        <begin position="148"/>
        <end position="168"/>
    </location>
</feature>
<accession>A0A382QWC5</accession>
<evidence type="ECO:0000259" key="3">
    <source>
        <dbReference type="Pfam" id="PF17854"/>
    </source>
</evidence>
<dbReference type="InterPro" id="IPR027417">
    <property type="entry name" value="P-loop_NTPase"/>
</dbReference>
<feature type="non-terminal residue" evidence="4">
    <location>
        <position position="1"/>
    </location>
</feature>
<dbReference type="InterPro" id="IPR041027">
    <property type="entry name" value="FtsK_alpha"/>
</dbReference>
<protein>
    <recommendedName>
        <fullName evidence="3">FtsK alpha domain-containing protein</fullName>
    </recommendedName>
</protein>
<dbReference type="EMBL" id="UINC01117024">
    <property type="protein sequence ID" value="SVC89165.1"/>
    <property type="molecule type" value="Genomic_DNA"/>
</dbReference>
<dbReference type="Pfam" id="PF17854">
    <property type="entry name" value="FtsK_alpha"/>
    <property type="match status" value="1"/>
</dbReference>
<dbReference type="InterPro" id="IPR050206">
    <property type="entry name" value="FtsK/SpoIIIE/SftA"/>
</dbReference>
<keyword evidence="2" id="KW-0472">Membrane</keyword>
<keyword evidence="2" id="KW-0812">Transmembrane</keyword>
<dbReference type="AlphaFoldDB" id="A0A382QWC5"/>
<name>A0A382QWC5_9ZZZZ</name>
<evidence type="ECO:0000313" key="4">
    <source>
        <dbReference type="EMBL" id="SVC89165.1"/>
    </source>
</evidence>
<dbReference type="Gene3D" id="3.40.50.300">
    <property type="entry name" value="P-loop containing nucleotide triphosphate hydrolases"/>
    <property type="match status" value="1"/>
</dbReference>
<feature type="transmembrane region" description="Helical" evidence="2">
    <location>
        <begin position="39"/>
        <end position="57"/>
    </location>
</feature>
<dbReference type="PANTHER" id="PTHR22683:SF41">
    <property type="entry name" value="DNA TRANSLOCASE FTSK"/>
    <property type="match status" value="1"/>
</dbReference>
<evidence type="ECO:0000256" key="1">
    <source>
        <dbReference type="SAM" id="MobiDB-lite"/>
    </source>
</evidence>
<evidence type="ECO:0000256" key="2">
    <source>
        <dbReference type="SAM" id="Phobius"/>
    </source>
</evidence>
<proteinExistence type="predicted"/>
<feature type="non-terminal residue" evidence="4">
    <location>
        <position position="328"/>
    </location>
</feature>